<keyword evidence="3" id="KW-1133">Transmembrane helix</keyword>
<evidence type="ECO:0000256" key="1">
    <source>
        <dbReference type="ARBA" id="ARBA00004370"/>
    </source>
</evidence>
<sequence>MSTPEQASVPQLGKLVSVVPVGLKEAALDSPTFRAATLHFADQIEFIERWLDGYARSATKLITELTSFEQAIHGFLSYAAPPVNVSEAILDHDYTQLAMKRYDDCAKDLWNNVIAVPRKLDTLVIEPIRVFIQGEKSLLQDTRRLLDQTQKHFDHLQARYSSQAKSKEPSSLREDAFQLHEARKAYLKASMDFSGQAPQLRNTLDKLLVRVSFDQWRETKSVHDNNVAMFAKCGQEMDRIKGWLHEMESSERYSRRELLAARKQIEEAAELAVRPSRELEDYSVSTVPYLGSQAPSALMKINDKPFKPEKQGWLNLRILTGKPTRTVWVRRWAFLKNGIFGCLVQGSRTGGVEESERIGVLLCNIRPAFQEERRFCFEVKTKKSTIMLQAETQKDLMEWIGTFEAAKQKALDNPASTDVSVSGKIAAQDLAFSISQPPVPEFAADPSDSLTLSTGDDPTSADRSGTLPVPERDGLAIRGSSDLSSTRRPTGLEGEVGNGRDPASRIIQKLDLHRKSNATGVQSPIPPSPALSFGGIVSPNYLHLYNIPVPPTPGENDNSKGSASSAASRELTATTLAPLTLANPPAPTNMSKAAVIVTIERGISVGSTDSSGEMFNGIMANFWGTSNWGLMNNLEGEGVRLADRKVADDTDLPTKRSASPMSDSSKEVIASEPEASSDPSKPLYHAPRRRHRQTVSLDGDAAKLQRFALGTQFEHPNYYPQSLRIQDAQFRLLFPHIKREESLVLVFRATWNPNDQQEFPGRAYVTTRCIYFYSHYFGLVLTTSATLASVIEVTAAPGRDCDFLFLHLIPSPGGESPGRITVKTFLEPLRLLQRRLNLLIKEVGAEEPLELDALLKNLMKMEAESPAKTLSIDSWEDISLDTPKGGRAAAGNSQGRRGTRDFRAPIYIDKDFNFDPTKTSRERMAPKFKLPSQAVQYVPQGNLRLAAEKGFDVNPKALFHVLFGDKSAVWQLLLHERMAQDIKQGPWRTLDSGHMRRDFEYQIETSDVLGRSHKTKVCDYQIIDVLNDHLCYVITDKRTPWHLPFRRSFRLVSKIVITYVSKSRSKLAIFTKVEWLRSPYLAKRIVDKQASNDLEQDALDLRDLVSDQVRKLGSHSRTKKAITVFGHVGHQAHTSQFNAGDAPINFQFRKSRKPRTLTWLIWDILGSLLESAVSSLMIWTFSLLRWAWKTCTAHGVMLTLLSLSVIINGFYSSRDAYEWWQEKNAVSFMSRLGIGPNTVMSKAIYIRDIDETIANATVWHTSGDSSSCFATFHEQTLLDRDTPVTPGVSKVAANNAMWRLQRTRERLGIYRHDLVVALRVVNSIERELLQGEWEHWLDQETRRCRQIDLLLKNHDEDADTTVNDSLRDQRLLVEHREDVVRWYEDYCISCQTEKERVDGGVALD</sequence>
<dbReference type="Pfam" id="PF00169">
    <property type="entry name" value="PH"/>
    <property type="match status" value="1"/>
</dbReference>
<dbReference type="EMBL" id="NPHW01003123">
    <property type="protein sequence ID" value="OXV10120.1"/>
    <property type="molecule type" value="Genomic_DNA"/>
</dbReference>
<feature type="domain" description="PH" evidence="6">
    <location>
        <begin position="307"/>
        <end position="408"/>
    </location>
</feature>
<dbReference type="CDD" id="cd13280">
    <property type="entry name" value="PH_SIP3"/>
    <property type="match status" value="1"/>
</dbReference>
<comment type="subcellular location">
    <subcellularLocation>
        <location evidence="1">Membrane</location>
    </subcellularLocation>
</comment>
<evidence type="ECO:0000313" key="9">
    <source>
        <dbReference type="Proteomes" id="UP000243515"/>
    </source>
</evidence>
<dbReference type="GO" id="GO:0005737">
    <property type="term" value="C:cytoplasm"/>
    <property type="evidence" value="ECO:0007669"/>
    <property type="project" value="InterPro"/>
</dbReference>
<dbReference type="InterPro" id="IPR011993">
    <property type="entry name" value="PH-like_dom_sf"/>
</dbReference>
<evidence type="ECO:0000256" key="5">
    <source>
        <dbReference type="SAM" id="MobiDB-lite"/>
    </source>
</evidence>
<dbReference type="Pfam" id="PF16746">
    <property type="entry name" value="BAR_3"/>
    <property type="match status" value="1"/>
</dbReference>
<dbReference type="GO" id="GO:0016020">
    <property type="term" value="C:membrane"/>
    <property type="evidence" value="ECO:0007669"/>
    <property type="project" value="UniProtKB-SubCell"/>
</dbReference>
<feature type="region of interest" description="Disordered" evidence="5">
    <location>
        <begin position="645"/>
        <end position="691"/>
    </location>
</feature>
<dbReference type="SUPFAM" id="SSF103657">
    <property type="entry name" value="BAR/IMD domain-like"/>
    <property type="match status" value="1"/>
</dbReference>
<dbReference type="PROSITE" id="PS50003">
    <property type="entry name" value="PH_DOMAIN"/>
    <property type="match status" value="1"/>
</dbReference>
<keyword evidence="4" id="KW-0472">Membrane</keyword>
<dbReference type="InterPro" id="IPR027267">
    <property type="entry name" value="AH/BAR_dom_sf"/>
</dbReference>
<evidence type="ECO:0000313" key="8">
    <source>
        <dbReference type="EMBL" id="OXV10120.1"/>
    </source>
</evidence>
<feature type="domain" description="VASt" evidence="7">
    <location>
        <begin position="942"/>
        <end position="1113"/>
    </location>
</feature>
<keyword evidence="9" id="KW-1185">Reference proteome</keyword>
<feature type="compositionally biased region" description="Polar residues" evidence="5">
    <location>
        <begin position="448"/>
        <end position="463"/>
    </location>
</feature>
<dbReference type="PROSITE" id="PS51778">
    <property type="entry name" value="VAST"/>
    <property type="match status" value="1"/>
</dbReference>
<dbReference type="InterPro" id="IPR004148">
    <property type="entry name" value="BAR_dom"/>
</dbReference>
<dbReference type="InterPro" id="IPR042067">
    <property type="entry name" value="Sip3_PH"/>
</dbReference>
<organism evidence="8 9">
    <name type="scientific">Elaphomyces granulatus</name>
    <dbReference type="NCBI Taxonomy" id="519963"/>
    <lineage>
        <taxon>Eukaryota</taxon>
        <taxon>Fungi</taxon>
        <taxon>Dikarya</taxon>
        <taxon>Ascomycota</taxon>
        <taxon>Pezizomycotina</taxon>
        <taxon>Eurotiomycetes</taxon>
        <taxon>Eurotiomycetidae</taxon>
        <taxon>Eurotiales</taxon>
        <taxon>Elaphomycetaceae</taxon>
        <taxon>Elaphomyces</taxon>
    </lineage>
</organism>
<evidence type="ECO:0000259" key="6">
    <source>
        <dbReference type="PROSITE" id="PS50003"/>
    </source>
</evidence>
<dbReference type="FunFam" id="1.20.1270.60:FF:000079">
    <property type="entry name" value="Transcription factor SipA3"/>
    <property type="match status" value="1"/>
</dbReference>
<protein>
    <recommendedName>
        <fullName evidence="10">Transcription factor SipA3</fullName>
    </recommendedName>
</protein>
<gene>
    <name evidence="8" type="ORF">Egran_02118</name>
</gene>
<comment type="caution">
    <text evidence="8">The sequence shown here is derived from an EMBL/GenBank/DDBJ whole genome shotgun (WGS) entry which is preliminary data.</text>
</comment>
<feature type="region of interest" description="Disordered" evidence="5">
    <location>
        <begin position="442"/>
        <end position="502"/>
    </location>
</feature>
<dbReference type="CDD" id="cd07609">
    <property type="entry name" value="BAR_SIP3_fungi"/>
    <property type="match status" value="1"/>
</dbReference>
<evidence type="ECO:0000256" key="2">
    <source>
        <dbReference type="ARBA" id="ARBA00022692"/>
    </source>
</evidence>
<dbReference type="InterPro" id="IPR031968">
    <property type="entry name" value="VASt"/>
</dbReference>
<accession>A0A232M132</accession>
<evidence type="ECO:0000256" key="4">
    <source>
        <dbReference type="ARBA" id="ARBA00023136"/>
    </source>
</evidence>
<proteinExistence type="predicted"/>
<reference evidence="8 9" key="1">
    <citation type="journal article" date="2015" name="Environ. Microbiol.">
        <title>Metagenome sequence of Elaphomyces granulatus from sporocarp tissue reveals Ascomycota ectomycorrhizal fingerprints of genome expansion and a Proteobacteria-rich microbiome.</title>
        <authorList>
            <person name="Quandt C.A."/>
            <person name="Kohler A."/>
            <person name="Hesse C.N."/>
            <person name="Sharpton T.J."/>
            <person name="Martin F."/>
            <person name="Spatafora J.W."/>
        </authorList>
    </citation>
    <scope>NUCLEOTIDE SEQUENCE [LARGE SCALE GENOMIC DNA]</scope>
    <source>
        <strain evidence="8 9">OSC145934</strain>
    </source>
</reference>
<dbReference type="SUPFAM" id="SSF50729">
    <property type="entry name" value="PH domain-like"/>
    <property type="match status" value="1"/>
</dbReference>
<evidence type="ECO:0000256" key="3">
    <source>
        <dbReference type="ARBA" id="ARBA00022989"/>
    </source>
</evidence>
<dbReference type="OrthoDB" id="10070851at2759"/>
<dbReference type="Proteomes" id="UP000243515">
    <property type="component" value="Unassembled WGS sequence"/>
</dbReference>
<name>A0A232M132_9EURO</name>
<dbReference type="FunFam" id="2.30.29.30:FF:000349">
    <property type="entry name" value="Transcription factor SipA3"/>
    <property type="match status" value="1"/>
</dbReference>
<dbReference type="PANTHER" id="PTHR14248">
    <property type="entry name" value="CYCLIN Y, ISOFORM A"/>
    <property type="match status" value="1"/>
</dbReference>
<dbReference type="InterPro" id="IPR039463">
    <property type="entry name" value="Sip3/Lam1_BAR"/>
</dbReference>
<dbReference type="Gene3D" id="1.20.1270.60">
    <property type="entry name" value="Arfaptin homology (AH) domain/BAR domain"/>
    <property type="match status" value="1"/>
</dbReference>
<dbReference type="Gene3D" id="2.30.29.30">
    <property type="entry name" value="Pleckstrin-homology domain (PH domain)/Phosphotyrosine-binding domain (PTB)"/>
    <property type="match status" value="1"/>
</dbReference>
<feature type="compositionally biased region" description="Basic and acidic residues" evidence="5">
    <location>
        <begin position="645"/>
        <end position="654"/>
    </location>
</feature>
<dbReference type="InterPro" id="IPR001849">
    <property type="entry name" value="PH_domain"/>
</dbReference>
<dbReference type="SMART" id="SM00233">
    <property type="entry name" value="PH"/>
    <property type="match status" value="1"/>
</dbReference>
<keyword evidence="2" id="KW-0812">Transmembrane</keyword>
<evidence type="ECO:0008006" key="10">
    <source>
        <dbReference type="Google" id="ProtNLM"/>
    </source>
</evidence>
<dbReference type="Pfam" id="PF16016">
    <property type="entry name" value="VASt"/>
    <property type="match status" value="1"/>
</dbReference>
<evidence type="ECO:0000259" key="7">
    <source>
        <dbReference type="PROSITE" id="PS51778"/>
    </source>
</evidence>